<dbReference type="AlphaFoldDB" id="A0A5S3PQT4"/>
<proteinExistence type="predicted"/>
<evidence type="ECO:0008006" key="4">
    <source>
        <dbReference type="Google" id="ProtNLM"/>
    </source>
</evidence>
<sequence>MKLLGYFFLISLLATNFIIAQSSTETENAQPSSIFTQAESEYIDQWFTKFVKEMNLSEEVAIQYQEITSNYSDKMESIGKDNPDITKTEVIEQFKTLMQEQHQEIKPILSDEQYEMYYDTMKKVIWSINQRLK</sequence>
<comment type="caution">
    <text evidence="2">The sequence shown here is derived from an EMBL/GenBank/DDBJ whole genome shotgun (WGS) entry which is preliminary data.</text>
</comment>
<evidence type="ECO:0000256" key="1">
    <source>
        <dbReference type="SAM" id="SignalP"/>
    </source>
</evidence>
<keyword evidence="3" id="KW-1185">Reference proteome</keyword>
<evidence type="ECO:0000313" key="2">
    <source>
        <dbReference type="EMBL" id="TMM57054.1"/>
    </source>
</evidence>
<gene>
    <name evidence="2" type="ORF">FEE95_11220</name>
</gene>
<dbReference type="EMBL" id="VATY01000002">
    <property type="protein sequence ID" value="TMM57054.1"/>
    <property type="molecule type" value="Genomic_DNA"/>
</dbReference>
<dbReference type="Proteomes" id="UP000310314">
    <property type="component" value="Unassembled WGS sequence"/>
</dbReference>
<organism evidence="2 3">
    <name type="scientific">Maribacter algarum</name>
    <name type="common">ex Zhang et al. 2020</name>
    <dbReference type="NCBI Taxonomy" id="2578118"/>
    <lineage>
        <taxon>Bacteria</taxon>
        <taxon>Pseudomonadati</taxon>
        <taxon>Bacteroidota</taxon>
        <taxon>Flavobacteriia</taxon>
        <taxon>Flavobacteriales</taxon>
        <taxon>Flavobacteriaceae</taxon>
        <taxon>Maribacter</taxon>
    </lineage>
</organism>
<feature type="chain" id="PRO_5024340871" description="DUF4168 domain-containing protein" evidence="1">
    <location>
        <begin position="21"/>
        <end position="133"/>
    </location>
</feature>
<protein>
    <recommendedName>
        <fullName evidence="4">DUF4168 domain-containing protein</fullName>
    </recommendedName>
</protein>
<accession>A0A5S3PQT4</accession>
<keyword evidence="1" id="KW-0732">Signal</keyword>
<dbReference type="OrthoDB" id="1447971at2"/>
<evidence type="ECO:0000313" key="3">
    <source>
        <dbReference type="Proteomes" id="UP000310314"/>
    </source>
</evidence>
<reference evidence="2 3" key="1">
    <citation type="submission" date="2019-05" db="EMBL/GenBank/DDBJ databases">
        <authorList>
            <person name="Zhang J.-Y."/>
            <person name="Feg X."/>
            <person name="Du Z.-J."/>
        </authorList>
    </citation>
    <scope>NUCLEOTIDE SEQUENCE [LARGE SCALE GENOMIC DNA]</scope>
    <source>
        <strain evidence="2 3">RZ26</strain>
    </source>
</reference>
<name>A0A5S3PQT4_9FLAO</name>
<dbReference type="RefSeq" id="WP_138658036.1">
    <property type="nucleotide sequence ID" value="NZ_VATY01000002.1"/>
</dbReference>
<feature type="signal peptide" evidence="1">
    <location>
        <begin position="1"/>
        <end position="20"/>
    </location>
</feature>